<evidence type="ECO:0000256" key="6">
    <source>
        <dbReference type="ARBA" id="ARBA00023136"/>
    </source>
</evidence>
<feature type="transmembrane region" description="Helical" evidence="7">
    <location>
        <begin position="353"/>
        <end position="372"/>
    </location>
</feature>
<reference evidence="8 9" key="1">
    <citation type="submission" date="2019-05" db="EMBL/GenBank/DDBJ databases">
        <title>Nakamurella sp. N5BH11, whole genome shotgun sequence.</title>
        <authorList>
            <person name="Tuo L."/>
        </authorList>
    </citation>
    <scope>NUCLEOTIDE SEQUENCE [LARGE SCALE GENOMIC DNA]</scope>
    <source>
        <strain evidence="8 9">N5BH11</strain>
    </source>
</reference>
<keyword evidence="3" id="KW-1003">Cell membrane</keyword>
<dbReference type="PANTHER" id="PTHR33567">
    <property type="entry name" value="CHROMATE ION TRANSPORTER (EUROFUNG)"/>
    <property type="match status" value="1"/>
</dbReference>
<dbReference type="Proteomes" id="UP000306985">
    <property type="component" value="Unassembled WGS sequence"/>
</dbReference>
<keyword evidence="9" id="KW-1185">Reference proteome</keyword>
<evidence type="ECO:0000256" key="5">
    <source>
        <dbReference type="ARBA" id="ARBA00022989"/>
    </source>
</evidence>
<dbReference type="NCBIfam" id="TIGR00937">
    <property type="entry name" value="2A51"/>
    <property type="match status" value="1"/>
</dbReference>
<dbReference type="GO" id="GO:0015109">
    <property type="term" value="F:chromate transmembrane transporter activity"/>
    <property type="evidence" value="ECO:0007669"/>
    <property type="project" value="InterPro"/>
</dbReference>
<comment type="subcellular location">
    <subcellularLocation>
        <location evidence="1">Cell membrane</location>
        <topology evidence="1">Multi-pass membrane protein</topology>
    </subcellularLocation>
</comment>
<dbReference type="EMBL" id="SZZH01000004">
    <property type="protein sequence ID" value="TKV57810.1"/>
    <property type="molecule type" value="Genomic_DNA"/>
</dbReference>
<dbReference type="PIRSF" id="PIRSF004810">
    <property type="entry name" value="ChrA"/>
    <property type="match status" value="1"/>
</dbReference>
<evidence type="ECO:0000313" key="8">
    <source>
        <dbReference type="EMBL" id="TKV57810.1"/>
    </source>
</evidence>
<evidence type="ECO:0000256" key="1">
    <source>
        <dbReference type="ARBA" id="ARBA00004651"/>
    </source>
</evidence>
<feature type="transmembrane region" description="Helical" evidence="7">
    <location>
        <begin position="96"/>
        <end position="115"/>
    </location>
</feature>
<feature type="transmembrane region" description="Helical" evidence="7">
    <location>
        <begin position="127"/>
        <end position="147"/>
    </location>
</feature>
<evidence type="ECO:0000313" key="9">
    <source>
        <dbReference type="Proteomes" id="UP000306985"/>
    </source>
</evidence>
<feature type="transmembrane region" description="Helical" evidence="7">
    <location>
        <begin position="212"/>
        <end position="235"/>
    </location>
</feature>
<name>A0A4U6QCQ3_9ACTN</name>
<protein>
    <submittedName>
        <fullName evidence="8">Chromate efflux transporter</fullName>
    </submittedName>
</protein>
<keyword evidence="6 7" id="KW-0472">Membrane</keyword>
<keyword evidence="4 7" id="KW-0812">Transmembrane</keyword>
<accession>A0A4U6QCQ3</accession>
<sequence length="418" mass="41978">MRVVTTRRRGDGSADQAPTGSAAEVFRVFLRLGLTSFGGPVAHLGYYRADLVERRRWLTDAAYADVVALCQFLPGPTSSQVGMVLGLQRAGYRGMLAAWVAFTMPSALLMIGLAYGIDAVPTTGAGWLRGLLAAAVAVVALAVLSMAQTLTPDARRATIAVGAMIAVLVLPGPWTALLVLLGAGLVGAVWLAGATAGTGAADASVPARSPVSRTAAASCLVLATVLFVALPALATATGNGALRLAEVCYRAGAAVFGGGHVVLPLLESSAVPAGLIDQDVFLAGYGAVQAAPGPLFSVAAFLGAANEQSPSGVVGGLVALVAIFLPGALLVVGVLPSWAWLQRTGGDGARRTRRVVAGVNAGVVGVLAAALYTPVFTSGVTSVGSLAVAAAAFVALKMWRVPPWAVVVAAAVVGALLL</sequence>
<evidence type="ECO:0000256" key="3">
    <source>
        <dbReference type="ARBA" id="ARBA00022475"/>
    </source>
</evidence>
<dbReference type="PANTHER" id="PTHR33567:SF3">
    <property type="entry name" value="CHROMATE ION TRANSPORTER (EUROFUNG)"/>
    <property type="match status" value="1"/>
</dbReference>
<feature type="transmembrane region" description="Helical" evidence="7">
    <location>
        <begin position="317"/>
        <end position="341"/>
    </location>
</feature>
<comment type="similarity">
    <text evidence="2">Belongs to the chromate ion transporter (CHR) (TC 2.A.51) family.</text>
</comment>
<feature type="transmembrane region" description="Helical" evidence="7">
    <location>
        <begin position="401"/>
        <end position="417"/>
    </location>
</feature>
<feature type="transmembrane region" description="Helical" evidence="7">
    <location>
        <begin position="159"/>
        <end position="192"/>
    </location>
</feature>
<gene>
    <name evidence="8" type="primary">chrA</name>
    <name evidence="8" type="ORF">FDO65_16895</name>
</gene>
<dbReference type="InterPro" id="IPR014047">
    <property type="entry name" value="Chr_Tranpt_l_chain"/>
</dbReference>
<evidence type="ECO:0000256" key="2">
    <source>
        <dbReference type="ARBA" id="ARBA00005262"/>
    </source>
</evidence>
<comment type="caution">
    <text evidence="8">The sequence shown here is derived from an EMBL/GenBank/DDBJ whole genome shotgun (WGS) entry which is preliminary data.</text>
</comment>
<dbReference type="OrthoDB" id="8969999at2"/>
<evidence type="ECO:0000256" key="7">
    <source>
        <dbReference type="SAM" id="Phobius"/>
    </source>
</evidence>
<evidence type="ECO:0000256" key="4">
    <source>
        <dbReference type="ARBA" id="ARBA00022692"/>
    </source>
</evidence>
<dbReference type="GO" id="GO:0005886">
    <property type="term" value="C:plasma membrane"/>
    <property type="evidence" value="ECO:0007669"/>
    <property type="project" value="UniProtKB-SubCell"/>
</dbReference>
<dbReference type="RefSeq" id="WP_137450894.1">
    <property type="nucleotide sequence ID" value="NZ_SZZH01000004.1"/>
</dbReference>
<feature type="transmembrane region" description="Helical" evidence="7">
    <location>
        <begin position="247"/>
        <end position="266"/>
    </location>
</feature>
<keyword evidence="5 7" id="KW-1133">Transmembrane helix</keyword>
<organism evidence="8 9">
    <name type="scientific">Nakamurella flava</name>
    <dbReference type="NCBI Taxonomy" id="2576308"/>
    <lineage>
        <taxon>Bacteria</taxon>
        <taxon>Bacillati</taxon>
        <taxon>Actinomycetota</taxon>
        <taxon>Actinomycetes</taxon>
        <taxon>Nakamurellales</taxon>
        <taxon>Nakamurellaceae</taxon>
        <taxon>Nakamurella</taxon>
    </lineage>
</organism>
<dbReference type="AlphaFoldDB" id="A0A4U6QCQ3"/>
<dbReference type="Pfam" id="PF02417">
    <property type="entry name" value="Chromate_transp"/>
    <property type="match status" value="2"/>
</dbReference>
<dbReference type="InterPro" id="IPR003370">
    <property type="entry name" value="Chromate_transpt"/>
</dbReference>
<proteinExistence type="inferred from homology"/>